<name>A0A3T0D7S9_9FIRM</name>
<dbReference type="EMBL" id="CP034791">
    <property type="protein sequence ID" value="AZT90882.1"/>
    <property type="molecule type" value="Genomic_DNA"/>
</dbReference>
<evidence type="ECO:0000313" key="2">
    <source>
        <dbReference type="Proteomes" id="UP000282930"/>
    </source>
</evidence>
<dbReference type="AlphaFoldDB" id="A0A3T0D7S9"/>
<sequence>MWKRFCYVFFILLIFMLLTSCKSRNSQGTLKIYPDYIAKGFVEITSNKMVSKYFFFEQRINGKVEAEFQKDSRKIKITKENGKVILDGKDLKNIAEDIFLEYYIDKLINSEKYSIVKQEKSTIITIELKDDIRYLHYYFEDERLKKIVVIYQDARFIKTIYLTEYKKYRKG</sequence>
<keyword evidence="2" id="KW-1185">Reference proteome</keyword>
<reference evidence="1 2" key="1">
    <citation type="submission" date="2018-12" db="EMBL/GenBank/DDBJ databases">
        <title>Genome sequence from the cellulolytic species, Caldicellulosiruptor changbaiensis.</title>
        <authorList>
            <person name="Blumer-Schuette S.E."/>
            <person name="Mendoza C."/>
        </authorList>
    </citation>
    <scope>NUCLEOTIDE SEQUENCE [LARGE SCALE GENOMIC DNA]</scope>
    <source>
        <strain evidence="1 2">CBS-Z</strain>
    </source>
</reference>
<evidence type="ECO:0000313" key="1">
    <source>
        <dbReference type="EMBL" id="AZT90882.1"/>
    </source>
</evidence>
<dbReference type="Proteomes" id="UP000282930">
    <property type="component" value="Chromosome"/>
</dbReference>
<evidence type="ECO:0008006" key="3">
    <source>
        <dbReference type="Google" id="ProtNLM"/>
    </source>
</evidence>
<dbReference type="KEGG" id="ccha:ELD05_09645"/>
<protein>
    <recommendedName>
        <fullName evidence="3">Lipoprotein</fullName>
    </recommendedName>
</protein>
<gene>
    <name evidence="1" type="ORF">ELD05_09645</name>
</gene>
<organism evidence="1 2">
    <name type="scientific">Caldicellulosiruptor changbaiensis</name>
    <dbReference type="NCBI Taxonomy" id="1222016"/>
    <lineage>
        <taxon>Bacteria</taxon>
        <taxon>Bacillati</taxon>
        <taxon>Bacillota</taxon>
        <taxon>Bacillota incertae sedis</taxon>
        <taxon>Caldicellulosiruptorales</taxon>
        <taxon>Caldicellulosiruptoraceae</taxon>
        <taxon>Caldicellulosiruptor</taxon>
    </lineage>
</organism>
<proteinExistence type="predicted"/>
<accession>A0A3T0D7S9</accession>
<dbReference type="PROSITE" id="PS51257">
    <property type="entry name" value="PROKAR_LIPOPROTEIN"/>
    <property type="match status" value="1"/>
</dbReference>